<proteinExistence type="inferred from homology"/>
<name>A0A3S1HB53_ELYCH</name>
<evidence type="ECO:0000256" key="5">
    <source>
        <dbReference type="ARBA" id="ARBA00023157"/>
    </source>
</evidence>
<comment type="caution">
    <text evidence="8">The sequence shown here is derived from an EMBL/GenBank/DDBJ whole genome shotgun (WGS) entry which is preliminary data.</text>
</comment>
<dbReference type="InterPro" id="IPR003172">
    <property type="entry name" value="ML_dom"/>
</dbReference>
<feature type="domain" description="MD-2-related lipid-recognition" evidence="7">
    <location>
        <begin position="24"/>
        <end position="142"/>
    </location>
</feature>
<dbReference type="STRING" id="188477.A0A3S1HB53"/>
<evidence type="ECO:0000256" key="4">
    <source>
        <dbReference type="ARBA" id="ARBA00022729"/>
    </source>
</evidence>
<protein>
    <recommendedName>
        <fullName evidence="7">MD-2-related lipid-recognition domain-containing protein</fullName>
    </recommendedName>
</protein>
<dbReference type="PANTHER" id="PTHR11306">
    <property type="entry name" value="NIEMANN PICK TYPE C2 PROTEIN NPC2-RELATED"/>
    <property type="match status" value="1"/>
</dbReference>
<feature type="chain" id="PRO_5018632558" description="MD-2-related lipid-recognition domain-containing protein" evidence="6">
    <location>
        <begin position="20"/>
        <end position="146"/>
    </location>
</feature>
<evidence type="ECO:0000256" key="1">
    <source>
        <dbReference type="ARBA" id="ARBA00004613"/>
    </source>
</evidence>
<comment type="similarity">
    <text evidence="2">Belongs to the NPC2 family.</text>
</comment>
<keyword evidence="9" id="KW-1185">Reference proteome</keyword>
<dbReference type="InterPro" id="IPR033916">
    <property type="entry name" value="ML_Npc2-like"/>
</dbReference>
<evidence type="ECO:0000256" key="6">
    <source>
        <dbReference type="SAM" id="SignalP"/>
    </source>
</evidence>
<evidence type="ECO:0000259" key="7">
    <source>
        <dbReference type="SMART" id="SM00737"/>
    </source>
</evidence>
<evidence type="ECO:0000256" key="3">
    <source>
        <dbReference type="ARBA" id="ARBA00022525"/>
    </source>
</evidence>
<dbReference type="GO" id="GO:0005576">
    <property type="term" value="C:extracellular region"/>
    <property type="evidence" value="ECO:0007669"/>
    <property type="project" value="UniProtKB-SubCell"/>
</dbReference>
<evidence type="ECO:0000313" key="9">
    <source>
        <dbReference type="Proteomes" id="UP000271974"/>
    </source>
</evidence>
<reference evidence="8 9" key="1">
    <citation type="submission" date="2019-01" db="EMBL/GenBank/DDBJ databases">
        <title>A draft genome assembly of the solar-powered sea slug Elysia chlorotica.</title>
        <authorList>
            <person name="Cai H."/>
            <person name="Li Q."/>
            <person name="Fang X."/>
            <person name="Li J."/>
            <person name="Curtis N.E."/>
            <person name="Altenburger A."/>
            <person name="Shibata T."/>
            <person name="Feng M."/>
            <person name="Maeda T."/>
            <person name="Schwartz J.A."/>
            <person name="Shigenobu S."/>
            <person name="Lundholm N."/>
            <person name="Nishiyama T."/>
            <person name="Yang H."/>
            <person name="Hasebe M."/>
            <person name="Li S."/>
            <person name="Pierce S.K."/>
            <person name="Wang J."/>
        </authorList>
    </citation>
    <scope>NUCLEOTIDE SEQUENCE [LARGE SCALE GENOMIC DNA]</scope>
    <source>
        <strain evidence="8">EC2010</strain>
        <tissue evidence="8">Whole organism of an adult</tissue>
    </source>
</reference>
<dbReference type="InterPro" id="IPR014756">
    <property type="entry name" value="Ig_E-set"/>
</dbReference>
<keyword evidence="4 6" id="KW-0732">Signal</keyword>
<dbReference type="InterPro" id="IPR039670">
    <property type="entry name" value="NPC2-like"/>
</dbReference>
<dbReference type="Gene3D" id="2.60.40.770">
    <property type="match status" value="1"/>
</dbReference>
<dbReference type="SUPFAM" id="SSF81296">
    <property type="entry name" value="E set domains"/>
    <property type="match status" value="1"/>
</dbReference>
<keyword evidence="3" id="KW-0964">Secreted</keyword>
<organism evidence="8 9">
    <name type="scientific">Elysia chlorotica</name>
    <name type="common">Eastern emerald elysia</name>
    <name type="synonym">Sea slug</name>
    <dbReference type="NCBI Taxonomy" id="188477"/>
    <lineage>
        <taxon>Eukaryota</taxon>
        <taxon>Metazoa</taxon>
        <taxon>Spiralia</taxon>
        <taxon>Lophotrochozoa</taxon>
        <taxon>Mollusca</taxon>
        <taxon>Gastropoda</taxon>
        <taxon>Heterobranchia</taxon>
        <taxon>Euthyneura</taxon>
        <taxon>Panpulmonata</taxon>
        <taxon>Sacoglossa</taxon>
        <taxon>Placobranchoidea</taxon>
        <taxon>Plakobranchidae</taxon>
        <taxon>Elysia</taxon>
    </lineage>
</organism>
<dbReference type="AlphaFoldDB" id="A0A3S1HB53"/>
<dbReference type="CDD" id="cd00916">
    <property type="entry name" value="Npc2_like"/>
    <property type="match status" value="1"/>
</dbReference>
<dbReference type="OrthoDB" id="6489092at2759"/>
<comment type="subcellular location">
    <subcellularLocation>
        <location evidence="1">Secreted</location>
    </subcellularLocation>
</comment>
<dbReference type="PANTHER" id="PTHR11306:SF68">
    <property type="entry name" value="NPC INTRACELLULAR CHOLESTEROL TRANSPORTER 2"/>
    <property type="match status" value="1"/>
</dbReference>
<dbReference type="SMART" id="SM00737">
    <property type="entry name" value="ML"/>
    <property type="match status" value="1"/>
</dbReference>
<dbReference type="Pfam" id="PF02221">
    <property type="entry name" value="E1_DerP2_DerF2"/>
    <property type="match status" value="1"/>
</dbReference>
<dbReference type="FunFam" id="2.60.40.770:FF:000001">
    <property type="entry name" value="NPC intracellular cholesterol transporter 2"/>
    <property type="match status" value="1"/>
</dbReference>
<keyword evidence="5" id="KW-1015">Disulfide bond</keyword>
<sequence length="146" mass="15808">MKSSMFLSVFCVAFAVAVATNIPVKDCGSKLATIESIDITPCPSIPCPFKKSTSVNVTIDFTAKSDITSAKSSVHGYIAGLPVPFPLKDNDACHKMKCPIENGEKISYKNSVDVLSEYPTIEVMVKWEIVADDDIVCFTVPVKIVD</sequence>
<dbReference type="Proteomes" id="UP000271974">
    <property type="component" value="Unassembled WGS sequence"/>
</dbReference>
<dbReference type="EMBL" id="RQTK01000715">
    <property type="protein sequence ID" value="RUS75742.1"/>
    <property type="molecule type" value="Genomic_DNA"/>
</dbReference>
<dbReference type="GO" id="GO:0032367">
    <property type="term" value="P:intracellular cholesterol transport"/>
    <property type="evidence" value="ECO:0007669"/>
    <property type="project" value="InterPro"/>
</dbReference>
<evidence type="ECO:0000256" key="2">
    <source>
        <dbReference type="ARBA" id="ARBA00006370"/>
    </source>
</evidence>
<feature type="signal peptide" evidence="6">
    <location>
        <begin position="1"/>
        <end position="19"/>
    </location>
</feature>
<evidence type="ECO:0000313" key="8">
    <source>
        <dbReference type="EMBL" id="RUS75742.1"/>
    </source>
</evidence>
<accession>A0A3S1HB53</accession>
<dbReference type="GO" id="GO:0032934">
    <property type="term" value="F:sterol binding"/>
    <property type="evidence" value="ECO:0007669"/>
    <property type="project" value="InterPro"/>
</dbReference>
<gene>
    <name evidence="8" type="ORF">EGW08_016493</name>
</gene>